<keyword evidence="3" id="KW-1185">Reference proteome</keyword>
<evidence type="ECO:0000313" key="3">
    <source>
        <dbReference type="Proteomes" id="UP000252015"/>
    </source>
</evidence>
<feature type="region of interest" description="Disordered" evidence="1">
    <location>
        <begin position="133"/>
        <end position="230"/>
    </location>
</feature>
<proteinExistence type="predicted"/>
<dbReference type="AlphaFoldDB" id="A0A1E3TEL7"/>
<dbReference type="RefSeq" id="WP_069396556.1">
    <property type="nucleotide sequence ID" value="NZ_JACKUN010000031.1"/>
</dbReference>
<name>A0A1E3TEL7_MYCSH</name>
<evidence type="ECO:0000313" key="2">
    <source>
        <dbReference type="EMBL" id="SRX96325.1"/>
    </source>
</evidence>
<sequence length="230" mass="23353">MTGAPMQKPDGFLTWNPATVEIPQMPMIPPGEDPMSATISAVLPTMAAPLEANVAALQGKETMFNGKLGAATMAYQGADDSGQQGVMQIVQSLGQMAGQAGQMGQMAGAPGQMAGQMGSQFGMLMQPMMQAFQSAGHGGHAPSAGGQVPQGGPEMAGQGPAGVAGAPQQGRDGDNASAQPEPQPEAQRDDQTMAAPQAGPGEARHGLTPIPVPPPEQHRPDDGGDISRRL</sequence>
<feature type="compositionally biased region" description="Basic and acidic residues" evidence="1">
    <location>
        <begin position="216"/>
        <end position="230"/>
    </location>
</feature>
<feature type="compositionally biased region" description="Low complexity" evidence="1">
    <location>
        <begin position="156"/>
        <end position="170"/>
    </location>
</feature>
<accession>A0A1E3TEL7</accession>
<organism evidence="2 3">
    <name type="scientific">Mycobacterium shimoidei</name>
    <dbReference type="NCBI Taxonomy" id="29313"/>
    <lineage>
        <taxon>Bacteria</taxon>
        <taxon>Bacillati</taxon>
        <taxon>Actinomycetota</taxon>
        <taxon>Actinomycetes</taxon>
        <taxon>Mycobacteriales</taxon>
        <taxon>Mycobacteriaceae</taxon>
        <taxon>Mycobacterium</taxon>
    </lineage>
</organism>
<gene>
    <name evidence="2" type="ORF">MSP7336_04603</name>
</gene>
<dbReference type="Proteomes" id="UP000252015">
    <property type="component" value="Unassembled WGS sequence"/>
</dbReference>
<protein>
    <submittedName>
        <fullName evidence="2">Uncharacterized protein</fullName>
    </submittedName>
</protein>
<dbReference type="STRING" id="29313.BHQ16_13405"/>
<reference evidence="2 3" key="1">
    <citation type="submission" date="2018-05" db="EMBL/GenBank/DDBJ databases">
        <authorList>
            <consortium name="IHU Genomes"/>
        </authorList>
    </citation>
    <scope>NUCLEOTIDE SEQUENCE [LARGE SCALE GENOMIC DNA]</scope>
    <source>
        <strain evidence="2 3">P7336</strain>
    </source>
</reference>
<dbReference type="OrthoDB" id="4641990at2"/>
<dbReference type="EMBL" id="UEGW01000001">
    <property type="protein sequence ID" value="SRX96325.1"/>
    <property type="molecule type" value="Genomic_DNA"/>
</dbReference>
<evidence type="ECO:0000256" key="1">
    <source>
        <dbReference type="SAM" id="MobiDB-lite"/>
    </source>
</evidence>